<protein>
    <submittedName>
        <fullName evidence="3">Uncharacterized protein</fullName>
    </submittedName>
</protein>
<keyword evidence="2" id="KW-0378">Hydrolase</keyword>
<evidence type="ECO:0000256" key="1">
    <source>
        <dbReference type="ARBA" id="ARBA00022723"/>
    </source>
</evidence>
<proteinExistence type="predicted"/>
<evidence type="ECO:0000256" key="2">
    <source>
        <dbReference type="ARBA" id="ARBA00022801"/>
    </source>
</evidence>
<dbReference type="PANTHER" id="PTHR42988:SF2">
    <property type="entry name" value="CYCLIC NUCLEOTIDE PHOSPHODIESTERASE CBUA0032-RELATED"/>
    <property type="match status" value="1"/>
</dbReference>
<dbReference type="GO" id="GO:0016787">
    <property type="term" value="F:hydrolase activity"/>
    <property type="evidence" value="ECO:0007669"/>
    <property type="project" value="UniProtKB-KW"/>
</dbReference>
<keyword evidence="1" id="KW-0479">Metal-binding</keyword>
<accession>A0A455VL33</accession>
<dbReference type="SUPFAM" id="SSF56300">
    <property type="entry name" value="Metallo-dependent phosphatases"/>
    <property type="match status" value="1"/>
</dbReference>
<dbReference type="Gene3D" id="3.60.21.10">
    <property type="match status" value="1"/>
</dbReference>
<dbReference type="EMBL" id="AP019533">
    <property type="protein sequence ID" value="BBI93544.1"/>
    <property type="molecule type" value="Genomic_DNA"/>
</dbReference>
<sequence>MLIFGVMIFFSSLLCNSTFSSYYSDPYSAIWEHEDLIVVGVNSSALDSCDKEVKFGEVDLRCLSTLQSKLNELRTKDKRKFRILLTHHHPKNYTDTTFPDPDLSQMKNAEDFMRFASQNEFDFIVHGHKHIPRYNFQMDSEGFFVNILSAGSFAAQLKDWHNGVANFFHLIEHHDFCPENNFSRGRVISWSYFTNHKWTRSLYERDHISHEEYYGYMVSRNQLKIKLRHIIQSCREKSNYAKWHDLVKIEPNLRYCNKQLLSHAVDDLSSELKYEVMPSKNDSFVLLWAEN</sequence>
<dbReference type="GO" id="GO:0046872">
    <property type="term" value="F:metal ion binding"/>
    <property type="evidence" value="ECO:0007669"/>
    <property type="project" value="UniProtKB-KW"/>
</dbReference>
<name>A0A455VL33_ENTAS</name>
<dbReference type="InterPro" id="IPR050884">
    <property type="entry name" value="CNP_phosphodiesterase-III"/>
</dbReference>
<gene>
    <name evidence="3" type="ORF">MRY18106EAS_00760</name>
</gene>
<dbReference type="AlphaFoldDB" id="A0A455VL33"/>
<reference evidence="3" key="1">
    <citation type="submission" date="2019-03" db="EMBL/GenBank/DDBJ databases">
        <title>Complete genome sequences of Enterobacter asburiae str. MRY18-106 isolated from a patient in Japan.</title>
        <authorList>
            <person name="Sekizuka T."/>
            <person name="Matsui M."/>
            <person name="Takara T."/>
            <person name="Uechi A."/>
            <person name="Harakuni M."/>
            <person name="Kimura T."/>
            <person name="Suzuki S."/>
            <person name="Kuroda M."/>
        </authorList>
    </citation>
    <scope>NUCLEOTIDE SEQUENCE</scope>
    <source>
        <strain evidence="3">MRY18-106</strain>
    </source>
</reference>
<dbReference type="PANTHER" id="PTHR42988">
    <property type="entry name" value="PHOSPHOHYDROLASE"/>
    <property type="match status" value="1"/>
</dbReference>
<evidence type="ECO:0000313" key="3">
    <source>
        <dbReference type="EMBL" id="BBI93544.1"/>
    </source>
</evidence>
<dbReference type="InterPro" id="IPR029052">
    <property type="entry name" value="Metallo-depent_PP-like"/>
</dbReference>
<organism evidence="3">
    <name type="scientific">Enterobacter asburiae</name>
    <dbReference type="NCBI Taxonomy" id="61645"/>
    <lineage>
        <taxon>Bacteria</taxon>
        <taxon>Pseudomonadati</taxon>
        <taxon>Pseudomonadota</taxon>
        <taxon>Gammaproteobacteria</taxon>
        <taxon>Enterobacterales</taxon>
        <taxon>Enterobacteriaceae</taxon>
        <taxon>Enterobacter</taxon>
        <taxon>Enterobacter cloacae complex</taxon>
    </lineage>
</organism>